<gene>
    <name evidence="3" type="ORF">HY912_20550</name>
</gene>
<feature type="coiled-coil region" evidence="1">
    <location>
        <begin position="31"/>
        <end position="58"/>
    </location>
</feature>
<name>A0A9D6V6Q1_9BACT</name>
<evidence type="ECO:0000313" key="4">
    <source>
        <dbReference type="Proteomes" id="UP000807825"/>
    </source>
</evidence>
<reference evidence="3" key="1">
    <citation type="submission" date="2020-07" db="EMBL/GenBank/DDBJ databases">
        <title>Huge and variable diversity of episymbiotic CPR bacteria and DPANN archaea in groundwater ecosystems.</title>
        <authorList>
            <person name="He C.Y."/>
            <person name="Keren R."/>
            <person name="Whittaker M."/>
            <person name="Farag I.F."/>
            <person name="Doudna J."/>
            <person name="Cate J.H.D."/>
            <person name="Banfield J.F."/>
        </authorList>
    </citation>
    <scope>NUCLEOTIDE SEQUENCE</scope>
    <source>
        <strain evidence="3">NC_groundwater_1664_Pr3_B-0.1um_52_9</strain>
    </source>
</reference>
<proteinExistence type="predicted"/>
<evidence type="ECO:0000256" key="2">
    <source>
        <dbReference type="SAM" id="MobiDB-lite"/>
    </source>
</evidence>
<dbReference type="Proteomes" id="UP000807825">
    <property type="component" value="Unassembled WGS sequence"/>
</dbReference>
<dbReference type="EMBL" id="JACRDE010000538">
    <property type="protein sequence ID" value="MBI5251889.1"/>
    <property type="molecule type" value="Genomic_DNA"/>
</dbReference>
<feature type="region of interest" description="Disordered" evidence="2">
    <location>
        <begin position="1"/>
        <end position="25"/>
    </location>
</feature>
<sequence>MSKGKDRCRKRVEPRQPGDSQDVSGLCADDVKRLVHELRVHQIELEMQNEELRLAQQA</sequence>
<feature type="compositionally biased region" description="Basic residues" evidence="2">
    <location>
        <begin position="1"/>
        <end position="10"/>
    </location>
</feature>
<evidence type="ECO:0000313" key="3">
    <source>
        <dbReference type="EMBL" id="MBI5251889.1"/>
    </source>
</evidence>
<keyword evidence="1" id="KW-0175">Coiled coil</keyword>
<dbReference type="AlphaFoldDB" id="A0A9D6V6Q1"/>
<comment type="caution">
    <text evidence="3">The sequence shown here is derived from an EMBL/GenBank/DDBJ whole genome shotgun (WGS) entry which is preliminary data.</text>
</comment>
<protein>
    <submittedName>
        <fullName evidence="3">Uncharacterized protein</fullName>
    </submittedName>
</protein>
<accession>A0A9D6V6Q1</accession>
<organism evidence="3 4">
    <name type="scientific">Desulfomonile tiedjei</name>
    <dbReference type="NCBI Taxonomy" id="2358"/>
    <lineage>
        <taxon>Bacteria</taxon>
        <taxon>Pseudomonadati</taxon>
        <taxon>Thermodesulfobacteriota</taxon>
        <taxon>Desulfomonilia</taxon>
        <taxon>Desulfomonilales</taxon>
        <taxon>Desulfomonilaceae</taxon>
        <taxon>Desulfomonile</taxon>
    </lineage>
</organism>
<evidence type="ECO:0000256" key="1">
    <source>
        <dbReference type="SAM" id="Coils"/>
    </source>
</evidence>